<evidence type="ECO:0000313" key="3">
    <source>
        <dbReference type="Proteomes" id="UP000234585"/>
    </source>
</evidence>
<dbReference type="RefSeq" id="XP_024674723.1">
    <property type="nucleotide sequence ID" value="XM_024811502.1"/>
</dbReference>
<accession>A0A2I2FJA9</accession>
<dbReference type="Proteomes" id="UP000234585">
    <property type="component" value="Unassembled WGS sequence"/>
</dbReference>
<organism evidence="2 3">
    <name type="scientific">Aspergillus candidus</name>
    <dbReference type="NCBI Taxonomy" id="41067"/>
    <lineage>
        <taxon>Eukaryota</taxon>
        <taxon>Fungi</taxon>
        <taxon>Dikarya</taxon>
        <taxon>Ascomycota</taxon>
        <taxon>Pezizomycotina</taxon>
        <taxon>Eurotiomycetes</taxon>
        <taxon>Eurotiomycetidae</taxon>
        <taxon>Eurotiales</taxon>
        <taxon>Aspergillaceae</taxon>
        <taxon>Aspergillus</taxon>
        <taxon>Aspergillus subgen. Circumdati</taxon>
    </lineage>
</organism>
<reference evidence="2 3" key="1">
    <citation type="submission" date="2017-12" db="EMBL/GenBank/DDBJ databases">
        <authorList>
            <consortium name="DOE Joint Genome Institute"/>
            <person name="Haridas S."/>
            <person name="Kjaerbolling I."/>
            <person name="Vesth T.C."/>
            <person name="Frisvad J.C."/>
            <person name="Nybo J.L."/>
            <person name="Theobald S."/>
            <person name="Kuo A."/>
            <person name="Bowyer P."/>
            <person name="Matsuda Y."/>
            <person name="Mondo S."/>
            <person name="Lyhne E.K."/>
            <person name="Kogle M.E."/>
            <person name="Clum A."/>
            <person name="Lipzen A."/>
            <person name="Salamov A."/>
            <person name="Ngan C.Y."/>
            <person name="Daum C."/>
            <person name="Chiniquy J."/>
            <person name="Barry K."/>
            <person name="LaButti K."/>
            <person name="Simmons B.A."/>
            <person name="Magnuson J.K."/>
            <person name="Mortensen U.H."/>
            <person name="Larsen T.O."/>
            <person name="Grigoriev I.V."/>
            <person name="Baker S.E."/>
            <person name="Andersen M.R."/>
            <person name="Nordberg H.P."/>
            <person name="Cantor M.N."/>
            <person name="Hua S.X."/>
        </authorList>
    </citation>
    <scope>NUCLEOTIDE SEQUENCE [LARGE SCALE GENOMIC DNA]</scope>
    <source>
        <strain evidence="2 3">CBS 102.13</strain>
    </source>
</reference>
<dbReference type="AlphaFoldDB" id="A0A2I2FJA9"/>
<keyword evidence="3" id="KW-1185">Reference proteome</keyword>
<keyword evidence="1" id="KW-0472">Membrane</keyword>
<feature type="transmembrane region" description="Helical" evidence="1">
    <location>
        <begin position="49"/>
        <end position="69"/>
    </location>
</feature>
<gene>
    <name evidence="2" type="ORF">BDW47DRAFT_100693</name>
</gene>
<evidence type="ECO:0000313" key="2">
    <source>
        <dbReference type="EMBL" id="PLB40711.1"/>
    </source>
</evidence>
<keyword evidence="1" id="KW-0812">Transmembrane</keyword>
<dbReference type="EMBL" id="KZ559123">
    <property type="protein sequence ID" value="PLB40711.1"/>
    <property type="molecule type" value="Genomic_DNA"/>
</dbReference>
<evidence type="ECO:0000256" key="1">
    <source>
        <dbReference type="SAM" id="Phobius"/>
    </source>
</evidence>
<proteinExistence type="predicted"/>
<protein>
    <submittedName>
        <fullName evidence="2">Uncharacterized protein</fullName>
    </submittedName>
</protein>
<sequence>MCSRFSALYGNYRPHPPVLHGHDSMQRKTGPPLYRDARSSLGLLLGGEWGFLSPIVVFRFAFFFSFSFVSGFHANPPPHHSARCRKNSSTMRDWSRDFVADRTLFCVIELDPQVDWRQLDR</sequence>
<dbReference type="GeneID" id="36518662"/>
<keyword evidence="1" id="KW-1133">Transmembrane helix</keyword>
<name>A0A2I2FJA9_ASPCN</name>